<dbReference type="GO" id="GO:0004867">
    <property type="term" value="F:serine-type endopeptidase inhibitor activity"/>
    <property type="evidence" value="ECO:0000318"/>
    <property type="project" value="GO_Central"/>
</dbReference>
<reference evidence="4" key="1">
    <citation type="submission" date="2009-11" db="EMBL/GenBank/DDBJ databases">
        <authorList>
            <consortium name="Porcine genome sequencing project"/>
        </authorList>
    </citation>
    <scope>NUCLEOTIDE SEQUENCE [LARGE SCALE GENOMIC DNA]</scope>
    <source>
        <strain evidence="4">Duroc</strain>
    </source>
</reference>
<dbReference type="Proteomes" id="UP000008227">
    <property type="component" value="Chromosome 12"/>
</dbReference>
<dbReference type="CDD" id="cd00199">
    <property type="entry name" value="WAP"/>
    <property type="match status" value="1"/>
</dbReference>
<evidence type="ECO:0000313" key="4">
    <source>
        <dbReference type="Proteomes" id="UP000008227"/>
    </source>
</evidence>
<evidence type="ECO:0000256" key="1">
    <source>
        <dbReference type="ARBA" id="ARBA00022690"/>
    </source>
</evidence>
<dbReference type="Gene3D" id="4.10.75.10">
    <property type="entry name" value="Elafin-like"/>
    <property type="match status" value="1"/>
</dbReference>
<name>A0A286ZXF4_PIG</name>
<dbReference type="GO" id="GO:0005615">
    <property type="term" value="C:extracellular space"/>
    <property type="evidence" value="ECO:0000318"/>
    <property type="project" value="GO_Central"/>
</dbReference>
<dbReference type="Bgee" id="ENSSSCG00000031292">
    <property type="expression patterns" value="Expressed in subcutaneous adipose tissue and 40 other cell types or tissues"/>
</dbReference>
<dbReference type="Ensembl" id="ENSSSCT00000046003.2">
    <property type="protein sequence ID" value="ENSSSCP00000036367.2"/>
    <property type="gene ID" value="ENSSSCG00000031292.2"/>
</dbReference>
<dbReference type="InterPro" id="IPR036645">
    <property type="entry name" value="Elafin-like_sf"/>
</dbReference>
<accession>A0A286ZXF4</accession>
<dbReference type="SUPFAM" id="SSF57256">
    <property type="entry name" value="Elafin-like"/>
    <property type="match status" value="1"/>
</dbReference>
<dbReference type="PANTHER" id="PTHR19441:SF91">
    <property type="entry name" value="WAP DOMAIN-CONTAINING PROTEIN"/>
    <property type="match status" value="1"/>
</dbReference>
<organism evidence="3 4">
    <name type="scientific">Sus scrofa</name>
    <name type="common">Pig</name>
    <dbReference type="NCBI Taxonomy" id="9823"/>
    <lineage>
        <taxon>Eukaryota</taxon>
        <taxon>Metazoa</taxon>
        <taxon>Chordata</taxon>
        <taxon>Craniata</taxon>
        <taxon>Vertebrata</taxon>
        <taxon>Euteleostomi</taxon>
        <taxon>Mammalia</taxon>
        <taxon>Eutheria</taxon>
        <taxon>Laurasiatheria</taxon>
        <taxon>Artiodactyla</taxon>
        <taxon>Suina</taxon>
        <taxon>Suidae</taxon>
        <taxon>Sus</taxon>
    </lineage>
</organism>
<dbReference type="InterPro" id="IPR050514">
    <property type="entry name" value="WAP_four-disulfide_core"/>
</dbReference>
<sequence>MLIAGPQPLSSSFSSCGVRSENLNFSQAPRGFEQRPGKCPVLPKGTIGLCAEFCSGDDSCPSGQKCCSNGCGHSCQTAVPDVSRR</sequence>
<dbReference type="PRINTS" id="PR00003">
    <property type="entry name" value="4DISULPHCORE"/>
</dbReference>
<evidence type="ECO:0000259" key="2">
    <source>
        <dbReference type="PROSITE" id="PS51390"/>
    </source>
</evidence>
<dbReference type="STRING" id="9823.ENSSSCP00000036367"/>
<proteinExistence type="predicted"/>
<dbReference type="PROSITE" id="PS51390">
    <property type="entry name" value="WAP"/>
    <property type="match status" value="1"/>
</dbReference>
<dbReference type="SMART" id="SM00217">
    <property type="entry name" value="WAP"/>
    <property type="match status" value="1"/>
</dbReference>
<dbReference type="InterPro" id="IPR008197">
    <property type="entry name" value="WAP_dom"/>
</dbReference>
<dbReference type="GO" id="GO:0019731">
    <property type="term" value="P:antibacterial humoral response"/>
    <property type="evidence" value="ECO:0000318"/>
    <property type="project" value="GO_Central"/>
</dbReference>
<dbReference type="GO" id="GO:0045087">
    <property type="term" value="P:innate immune response"/>
    <property type="evidence" value="ECO:0000318"/>
    <property type="project" value="GO_Central"/>
</dbReference>
<dbReference type="AlphaFoldDB" id="A0A286ZXF4"/>
<dbReference type="PANTHER" id="PTHR19441">
    <property type="entry name" value="WHEY ACDIC PROTEIN WAP"/>
    <property type="match status" value="1"/>
</dbReference>
<reference evidence="3" key="3">
    <citation type="submission" date="2025-08" db="UniProtKB">
        <authorList>
            <consortium name="Ensembl"/>
        </authorList>
    </citation>
    <scope>IDENTIFICATION</scope>
</reference>
<dbReference type="Pfam" id="PF00095">
    <property type="entry name" value="WAP"/>
    <property type="match status" value="1"/>
</dbReference>
<keyword evidence="4" id="KW-1185">Reference proteome</keyword>
<reference evidence="3" key="4">
    <citation type="submission" date="2025-09" db="UniProtKB">
        <authorList>
            <consortium name="Ensembl"/>
        </authorList>
    </citation>
    <scope>IDENTIFICATION</scope>
</reference>
<protein>
    <recommendedName>
        <fullName evidence="2">WAP domain-containing protein</fullName>
    </recommendedName>
</protein>
<evidence type="ECO:0000313" key="3">
    <source>
        <dbReference type="Ensembl" id="ENSSSCP00000036367.2"/>
    </source>
</evidence>
<reference evidence="3" key="2">
    <citation type="journal article" date="2020" name="Gigascience">
        <title>An improved pig reference genome sequence to enable pig genetics and genomics research.</title>
        <authorList>
            <person name="Warr A."/>
            <person name="Affara N."/>
            <person name="Aken B."/>
            <person name="Beiki H."/>
            <person name="Bickhart D.M."/>
            <person name="Billis K."/>
            <person name="Chow W."/>
            <person name="Eory L."/>
            <person name="Finlayson H.A."/>
            <person name="Flicek P."/>
            <person name="Giron C.G."/>
            <person name="Griffin D.K."/>
            <person name="Hall R."/>
            <person name="Hannum G."/>
            <person name="Hourlier T."/>
            <person name="Howe K."/>
            <person name="Hume D.A."/>
            <person name="Izuogu O."/>
            <person name="Kim K."/>
            <person name="Koren S."/>
            <person name="Liu H."/>
            <person name="Manchanda N."/>
            <person name="Martin F.J."/>
            <person name="Nonneman D.J."/>
            <person name="O'Connor R.E."/>
            <person name="Phillippy A.M."/>
            <person name="Rohrer G.A."/>
            <person name="Rosen B.D."/>
            <person name="Rund L.A."/>
            <person name="Sargent C.A."/>
            <person name="Schook L.B."/>
            <person name="Schroeder S.G."/>
            <person name="Schwartz A.S."/>
            <person name="Skinner B.M."/>
            <person name="Talbot R."/>
            <person name="Tseng E."/>
            <person name="Tuggle C.K."/>
            <person name="Watson M."/>
            <person name="Smith T.P.L."/>
            <person name="Archibald A.L."/>
        </authorList>
    </citation>
    <scope>NUCLEOTIDE SEQUENCE [LARGE SCALE GENOMIC DNA]</scope>
    <source>
        <strain evidence="3">Duroc</strain>
    </source>
</reference>
<dbReference type="GeneTree" id="ENSGT00940000166945"/>
<feature type="domain" description="WAP" evidence="2">
    <location>
        <begin position="32"/>
        <end position="79"/>
    </location>
</feature>
<dbReference type="SMR" id="A0A286ZXF4"/>
<keyword evidence="1" id="KW-0646">Protease inhibitor</keyword>
<dbReference type="InParanoid" id="A0A286ZXF4"/>